<dbReference type="Pfam" id="PF12833">
    <property type="entry name" value="HTH_18"/>
    <property type="match status" value="1"/>
</dbReference>
<keyword evidence="1" id="KW-0805">Transcription regulation</keyword>
<dbReference type="PANTHER" id="PTHR43280">
    <property type="entry name" value="ARAC-FAMILY TRANSCRIPTIONAL REGULATOR"/>
    <property type="match status" value="1"/>
</dbReference>
<evidence type="ECO:0000256" key="3">
    <source>
        <dbReference type="ARBA" id="ARBA00023163"/>
    </source>
</evidence>
<comment type="caution">
    <text evidence="6">The sequence shown here is derived from an EMBL/GenBank/DDBJ whole genome shotgun (WGS) entry which is preliminary data.</text>
</comment>
<organism evidence="6 7">
    <name type="scientific">Paenibacillus medicaginis</name>
    <dbReference type="NCBI Taxonomy" id="1470560"/>
    <lineage>
        <taxon>Bacteria</taxon>
        <taxon>Bacillati</taxon>
        <taxon>Bacillota</taxon>
        <taxon>Bacilli</taxon>
        <taxon>Bacillales</taxon>
        <taxon>Paenibacillaceae</taxon>
        <taxon>Paenibacillus</taxon>
    </lineage>
</organism>
<evidence type="ECO:0000313" key="7">
    <source>
        <dbReference type="Proteomes" id="UP001580430"/>
    </source>
</evidence>
<dbReference type="InterPro" id="IPR009057">
    <property type="entry name" value="Homeodomain-like_sf"/>
</dbReference>
<dbReference type="SMART" id="SM00342">
    <property type="entry name" value="HTH_ARAC"/>
    <property type="match status" value="1"/>
</dbReference>
<keyword evidence="2" id="KW-0238">DNA-binding</keyword>
<name>A0ABV5C1Q7_9BACL</name>
<dbReference type="Gene3D" id="3.30.450.20">
    <property type="entry name" value="PAS domain"/>
    <property type="match status" value="1"/>
</dbReference>
<dbReference type="Proteomes" id="UP001580430">
    <property type="component" value="Unassembled WGS sequence"/>
</dbReference>
<feature type="transmembrane region" description="Helical" evidence="4">
    <location>
        <begin position="310"/>
        <end position="333"/>
    </location>
</feature>
<dbReference type="RefSeq" id="WP_375520587.1">
    <property type="nucleotide sequence ID" value="NZ_JBHIRY010000012.1"/>
</dbReference>
<keyword evidence="4" id="KW-1133">Transmembrane helix</keyword>
<feature type="domain" description="HTH araC/xylS-type" evidence="5">
    <location>
        <begin position="686"/>
        <end position="783"/>
    </location>
</feature>
<keyword evidence="3" id="KW-0804">Transcription</keyword>
<evidence type="ECO:0000256" key="4">
    <source>
        <dbReference type="SAM" id="Phobius"/>
    </source>
</evidence>
<dbReference type="SUPFAM" id="SSF46689">
    <property type="entry name" value="Homeodomain-like"/>
    <property type="match status" value="2"/>
</dbReference>
<dbReference type="EMBL" id="JBHIRY010000012">
    <property type="protein sequence ID" value="MFB5761445.1"/>
    <property type="molecule type" value="Genomic_DNA"/>
</dbReference>
<keyword evidence="4" id="KW-0472">Membrane</keyword>
<evidence type="ECO:0000259" key="5">
    <source>
        <dbReference type="PROSITE" id="PS01124"/>
    </source>
</evidence>
<reference evidence="6 7" key="1">
    <citation type="submission" date="2024-09" db="EMBL/GenBank/DDBJ databases">
        <title>Paenibacillus zeirhizospherea sp. nov., isolated from surface of the maize (Zea mays) roots in a horticulture field, Hungary.</title>
        <authorList>
            <person name="Marton D."/>
            <person name="Farkas M."/>
            <person name="Bedics A."/>
            <person name="Toth E."/>
            <person name="Tancsics A."/>
            <person name="Boka K."/>
            <person name="Marati G."/>
            <person name="Kriszt B."/>
            <person name="Cserhati M."/>
        </authorList>
    </citation>
    <scope>NUCLEOTIDE SEQUENCE [LARGE SCALE GENOMIC DNA]</scope>
    <source>
        <strain evidence="6 7">JCM 18446</strain>
    </source>
</reference>
<evidence type="ECO:0000256" key="1">
    <source>
        <dbReference type="ARBA" id="ARBA00023015"/>
    </source>
</evidence>
<gene>
    <name evidence="6" type="ORF">ACE5LO_13690</name>
</gene>
<keyword evidence="4" id="KW-0812">Transmembrane</keyword>
<evidence type="ECO:0000313" key="6">
    <source>
        <dbReference type="EMBL" id="MFB5761445.1"/>
    </source>
</evidence>
<dbReference type="PANTHER" id="PTHR43280:SF28">
    <property type="entry name" value="HTH-TYPE TRANSCRIPTIONAL ACTIVATOR RHAS"/>
    <property type="match status" value="1"/>
</dbReference>
<evidence type="ECO:0000256" key="2">
    <source>
        <dbReference type="ARBA" id="ARBA00023125"/>
    </source>
</evidence>
<proteinExistence type="predicted"/>
<sequence>MKHLSARIRKTGFLLPAVKGQFYRKSLLLMLSITCLPTIIMGGLFYIFGSANIKEEVSYSNEALLQNALNRMKEDLNQLELTAVQWAYDPRFDGSLRNIDLKQEYSTTQELYRTLVGMKGFNSLIDQVHFYLDGPTPQIVSDQDGIEAVNGYEDQAAYSAIIDRKKKSSFWLNGFPRVNQHDNHEVVLAQKVPGVGEPYGLLVFYLNRDRLVEMVRELSLGKSGHSFIFDEQGNFVVTDKGAGLPEGSPFESVLSEQIRRYRTTSETGTFLYEWENRTYTVTYGDFSKLGLDWTYVTAASLSSLTAPVQLLSKIIIAISLCGFVLALLLSWLASKRMYSPISRLVSLFRDNRRPSEQNPDEIGFLENEWRHLYKESHELRDKLEKARPGLRSSFLLHLIQGYYYYLNEGELRERMSGFGWNVNGKNFLLILFQVTGLGRQQGRFEENDVQLVSFAAENLVQELTRGLGEEADTINFQDMSIGILLSFNKEEPEETVRSRAFHLVNSLAQASSAVLKFHSTILVGTLMMRITDIPGSLQQLRQVVRYREVREGNQILSLEELLPGLTGDTIPYPFAAEKEVTQAIRMGLKDEVYDAIQLFMETLVREGNKEMFIQDGAVQLLGSIQHAILETGYHPRVLYGDDDLYGELRRLREPDQITAWLKNRIVEPYCKTLEREQTIHLRRLVERAMEYIKSTIDSELSLERCAEHVGTSPFTLSKAFKQITGINYIDFLMRLKIDKVKELLTETDMKVNEIALHIGYRPSYLNRLFKKLEGVTPGQYREQVVRRE</sequence>
<protein>
    <submittedName>
        <fullName evidence="6">AraC family transcriptional regulator</fullName>
    </submittedName>
</protein>
<keyword evidence="7" id="KW-1185">Reference proteome</keyword>
<feature type="transmembrane region" description="Helical" evidence="4">
    <location>
        <begin position="27"/>
        <end position="48"/>
    </location>
</feature>
<dbReference type="InterPro" id="IPR018060">
    <property type="entry name" value="HTH_AraC"/>
</dbReference>
<accession>A0ABV5C1Q7</accession>
<dbReference type="PROSITE" id="PS00041">
    <property type="entry name" value="HTH_ARAC_FAMILY_1"/>
    <property type="match status" value="1"/>
</dbReference>
<dbReference type="InterPro" id="IPR018062">
    <property type="entry name" value="HTH_AraC-typ_CS"/>
</dbReference>
<dbReference type="PROSITE" id="PS01124">
    <property type="entry name" value="HTH_ARAC_FAMILY_2"/>
    <property type="match status" value="1"/>
</dbReference>
<dbReference type="Gene3D" id="1.10.10.60">
    <property type="entry name" value="Homeodomain-like"/>
    <property type="match status" value="2"/>
</dbReference>